<feature type="region of interest" description="Disordered" evidence="1">
    <location>
        <begin position="60"/>
        <end position="80"/>
    </location>
</feature>
<keyword evidence="2" id="KW-0812">Transmembrane</keyword>
<proteinExistence type="predicted"/>
<dbReference type="Proteomes" id="UP000467124">
    <property type="component" value="Unassembled WGS sequence"/>
</dbReference>
<protein>
    <recommendedName>
        <fullName evidence="5">DUF5668 domain-containing protein</fullName>
    </recommendedName>
</protein>
<comment type="caution">
    <text evidence="3">The sequence shown here is derived from an EMBL/GenBank/DDBJ whole genome shotgun (WGS) entry which is preliminary data.</text>
</comment>
<keyword evidence="2" id="KW-0472">Membrane</keyword>
<dbReference type="AlphaFoldDB" id="A0A7K2IUG5"/>
<reference evidence="3 4" key="1">
    <citation type="journal article" date="2019" name="Nat. Commun.">
        <title>The antimicrobial potential of Streptomyces from insect microbiomes.</title>
        <authorList>
            <person name="Chevrette M.G."/>
            <person name="Carlson C.M."/>
            <person name="Ortega H.E."/>
            <person name="Thomas C."/>
            <person name="Ananiev G.E."/>
            <person name="Barns K.J."/>
            <person name="Book A.J."/>
            <person name="Cagnazzo J."/>
            <person name="Carlos C."/>
            <person name="Flanigan W."/>
            <person name="Grubbs K.J."/>
            <person name="Horn H.A."/>
            <person name="Hoffmann F.M."/>
            <person name="Klassen J.L."/>
            <person name="Knack J.J."/>
            <person name="Lewin G.R."/>
            <person name="McDonald B.R."/>
            <person name="Muller L."/>
            <person name="Melo W.G.P."/>
            <person name="Pinto-Tomas A.A."/>
            <person name="Schmitz A."/>
            <person name="Wendt-Pienkowski E."/>
            <person name="Wildman S."/>
            <person name="Zhao M."/>
            <person name="Zhang F."/>
            <person name="Bugni T.S."/>
            <person name="Andes D.R."/>
            <person name="Pupo M.T."/>
            <person name="Currie C.R."/>
        </authorList>
    </citation>
    <scope>NUCLEOTIDE SEQUENCE [LARGE SCALE GENOMIC DNA]</scope>
    <source>
        <strain evidence="3 4">SID5840</strain>
    </source>
</reference>
<dbReference type="GeneID" id="91390543"/>
<evidence type="ECO:0000256" key="2">
    <source>
        <dbReference type="SAM" id="Phobius"/>
    </source>
</evidence>
<feature type="transmembrane region" description="Helical" evidence="2">
    <location>
        <begin position="12"/>
        <end position="30"/>
    </location>
</feature>
<gene>
    <name evidence="3" type="ORF">GTW20_15500</name>
</gene>
<keyword evidence="2" id="KW-1133">Transmembrane helix</keyword>
<evidence type="ECO:0000313" key="4">
    <source>
        <dbReference type="Proteomes" id="UP000467124"/>
    </source>
</evidence>
<name>A0A7K2IUG5_9ACTN</name>
<dbReference type="RefSeq" id="WP_014909007.1">
    <property type="nucleotide sequence ID" value="NZ_BAZE01000003.1"/>
</dbReference>
<feature type="compositionally biased region" description="Basic and acidic residues" evidence="1">
    <location>
        <begin position="62"/>
        <end position="80"/>
    </location>
</feature>
<evidence type="ECO:0000313" key="3">
    <source>
        <dbReference type="EMBL" id="MYR33629.1"/>
    </source>
</evidence>
<evidence type="ECO:0008006" key="5">
    <source>
        <dbReference type="Google" id="ProtNLM"/>
    </source>
</evidence>
<organism evidence="3 4">
    <name type="scientific">Nocardiopsis alba</name>
    <dbReference type="NCBI Taxonomy" id="53437"/>
    <lineage>
        <taxon>Bacteria</taxon>
        <taxon>Bacillati</taxon>
        <taxon>Actinomycetota</taxon>
        <taxon>Actinomycetes</taxon>
        <taxon>Streptosporangiales</taxon>
        <taxon>Nocardiopsidaceae</taxon>
        <taxon>Nocardiopsis</taxon>
    </lineage>
</organism>
<dbReference type="EMBL" id="WWHY01000001">
    <property type="protein sequence ID" value="MYR33629.1"/>
    <property type="molecule type" value="Genomic_DNA"/>
</dbReference>
<sequence length="80" mass="8520">MAKRGIDVGSLIAGVMFLGLAVVLVVRGGGSWDFDLLWLIPVLFTGLILVGVARALLRSRARSSEGTRAPDRSERAAPED</sequence>
<accession>A0A7K2IUG5</accession>
<dbReference type="OMA" id="GTGDWEF"/>
<evidence type="ECO:0000256" key="1">
    <source>
        <dbReference type="SAM" id="MobiDB-lite"/>
    </source>
</evidence>
<feature type="transmembrane region" description="Helical" evidence="2">
    <location>
        <begin position="36"/>
        <end position="57"/>
    </location>
</feature>